<evidence type="ECO:0000256" key="1">
    <source>
        <dbReference type="ARBA" id="ARBA00004128"/>
    </source>
</evidence>
<keyword evidence="7" id="KW-0406">Ion transport</keyword>
<dbReference type="InterPro" id="IPR002524">
    <property type="entry name" value="Cation_efflux"/>
</dbReference>
<feature type="transmembrane region" description="Helical" evidence="9">
    <location>
        <begin position="406"/>
        <end position="427"/>
    </location>
</feature>
<feature type="transmembrane region" description="Helical" evidence="9">
    <location>
        <begin position="12"/>
        <end position="39"/>
    </location>
</feature>
<organism evidence="11 12">
    <name type="scientific">Entamoeba invadens IP1</name>
    <dbReference type="NCBI Taxonomy" id="370355"/>
    <lineage>
        <taxon>Eukaryota</taxon>
        <taxon>Amoebozoa</taxon>
        <taxon>Evosea</taxon>
        <taxon>Archamoebae</taxon>
        <taxon>Mastigamoebida</taxon>
        <taxon>Entamoebidae</taxon>
        <taxon>Entamoeba</taxon>
    </lineage>
</organism>
<evidence type="ECO:0000256" key="8">
    <source>
        <dbReference type="ARBA" id="ARBA00023136"/>
    </source>
</evidence>
<evidence type="ECO:0000259" key="10">
    <source>
        <dbReference type="Pfam" id="PF01545"/>
    </source>
</evidence>
<dbReference type="SUPFAM" id="SSF161111">
    <property type="entry name" value="Cation efflux protein transmembrane domain-like"/>
    <property type="match status" value="1"/>
</dbReference>
<keyword evidence="4" id="KW-0926">Vacuole</keyword>
<dbReference type="FunFam" id="1.20.1510.10:FF:000022">
    <property type="entry name" value="Cation transporter, putative"/>
    <property type="match status" value="1"/>
</dbReference>
<feature type="transmembrane region" description="Helical" evidence="9">
    <location>
        <begin position="433"/>
        <end position="456"/>
    </location>
</feature>
<dbReference type="NCBIfam" id="TIGR01297">
    <property type="entry name" value="CDF"/>
    <property type="match status" value="1"/>
</dbReference>
<feature type="transmembrane region" description="Helical" evidence="9">
    <location>
        <begin position="323"/>
        <end position="343"/>
    </location>
</feature>
<evidence type="ECO:0000256" key="7">
    <source>
        <dbReference type="ARBA" id="ARBA00023065"/>
    </source>
</evidence>
<dbReference type="GO" id="GO:0005794">
    <property type="term" value="C:Golgi apparatus"/>
    <property type="evidence" value="ECO:0007669"/>
    <property type="project" value="TreeGrafter"/>
</dbReference>
<comment type="subcellular location">
    <subcellularLocation>
        <location evidence="1">Vacuole membrane</location>
        <topology evidence="1">Multi-pass membrane protein</topology>
    </subcellularLocation>
</comment>
<gene>
    <name evidence="11" type="ORF">EIN_154470</name>
</gene>
<dbReference type="PANTHER" id="PTHR45755">
    <property type="match status" value="1"/>
</dbReference>
<dbReference type="InterPro" id="IPR058533">
    <property type="entry name" value="Cation_efflux_TM"/>
</dbReference>
<feature type="transmembrane region" description="Helical" evidence="9">
    <location>
        <begin position="126"/>
        <end position="144"/>
    </location>
</feature>
<dbReference type="GO" id="GO:0005774">
    <property type="term" value="C:vacuolar membrane"/>
    <property type="evidence" value="ECO:0007669"/>
    <property type="project" value="UniProtKB-SubCell"/>
</dbReference>
<evidence type="ECO:0000256" key="9">
    <source>
        <dbReference type="SAM" id="Phobius"/>
    </source>
</evidence>
<evidence type="ECO:0000256" key="6">
    <source>
        <dbReference type="ARBA" id="ARBA00022989"/>
    </source>
</evidence>
<proteinExistence type="inferred from homology"/>
<feature type="transmembrane region" description="Helical" evidence="9">
    <location>
        <begin position="284"/>
        <end position="302"/>
    </location>
</feature>
<feature type="domain" description="Cation efflux protein transmembrane" evidence="10">
    <location>
        <begin position="253"/>
        <end position="464"/>
    </location>
</feature>
<evidence type="ECO:0000256" key="4">
    <source>
        <dbReference type="ARBA" id="ARBA00022554"/>
    </source>
</evidence>
<dbReference type="InterPro" id="IPR045316">
    <property type="entry name" value="Msc2-like"/>
</dbReference>
<evidence type="ECO:0000256" key="3">
    <source>
        <dbReference type="ARBA" id="ARBA00022448"/>
    </source>
</evidence>
<evidence type="ECO:0000256" key="2">
    <source>
        <dbReference type="ARBA" id="ARBA00008873"/>
    </source>
</evidence>
<keyword evidence="12" id="KW-1185">Reference proteome</keyword>
<dbReference type="RefSeq" id="XP_004258151.1">
    <property type="nucleotide sequence ID" value="XM_004258103.1"/>
</dbReference>
<feature type="transmembrane region" description="Helical" evidence="9">
    <location>
        <begin position="175"/>
        <end position="199"/>
    </location>
</feature>
<dbReference type="PANTHER" id="PTHR45755:SF4">
    <property type="entry name" value="ZINC TRANSPORTER 7"/>
    <property type="match status" value="1"/>
</dbReference>
<name>A0A0A1U8Z9_ENTIV</name>
<dbReference type="VEuPathDB" id="AmoebaDB:EIN_154470"/>
<feature type="transmembrane region" description="Helical" evidence="9">
    <location>
        <begin position="253"/>
        <end position="272"/>
    </location>
</feature>
<evidence type="ECO:0000313" key="11">
    <source>
        <dbReference type="EMBL" id="ELP91380.1"/>
    </source>
</evidence>
<dbReference type="GeneID" id="14890389"/>
<sequence>MFPSPVPLFQSVLCLLCITPQYIVYPWLVFLVISLMTFINSFNLNNYKILFTQSGRDVLIHLVHFVLSTLSIMICPATGLMTLLPVHSTPLLVTHVALHITTLSLRSVVPLVTLPLQYFIRDKQYSPIYQSFILLPISLVLFFIKFNTMDTPLLTIPSVLVPLLLLIPASCSNKYIYVFTCMTILVSFFFGKTTLLPLVPNLLLFYFSSTPTTDTELFAVGGASGMNRISIRLRVLFTRGLEETLSDHKSRKLFYYFLINLLFMFVEVAYGWWSGSLGLISDGFHMLFDCVALAMGLVASVISRWMPDRLFTYGYARAETLSGFVNALFLVYIAFFVFLESVHRLMHPADIKVDALLIVSVLGLLVNIIGVFAFRDNGEEDEQECDCPAQLVKPKRKKGKDNNMEGIFLHVLSDTLGSVGVIVSSFLVEKFGWVIADPICSLCLSGMIFFSVMPLLKNSANLLLQNTPKCFDVEEIQNKILKVEGVSEVVKLNAWEFAEESMVATAVVKMKVECDAEKIRSDVYAILKEEEFNSITVELVI</sequence>
<keyword evidence="6 9" id="KW-1133">Transmembrane helix</keyword>
<feature type="transmembrane region" description="Helical" evidence="9">
    <location>
        <begin position="151"/>
        <end position="169"/>
    </location>
</feature>
<dbReference type="GO" id="GO:0006882">
    <property type="term" value="P:intracellular zinc ion homeostasis"/>
    <property type="evidence" value="ECO:0007669"/>
    <property type="project" value="InterPro"/>
</dbReference>
<evidence type="ECO:0000313" key="12">
    <source>
        <dbReference type="Proteomes" id="UP000014680"/>
    </source>
</evidence>
<dbReference type="AlphaFoldDB" id="A0A0A1U8Z9"/>
<comment type="similarity">
    <text evidence="2">Belongs to the cation diffusion facilitator (CDF) transporter (TC 2.A.4) family. SLC30A subfamily.</text>
</comment>
<evidence type="ECO:0000256" key="5">
    <source>
        <dbReference type="ARBA" id="ARBA00022692"/>
    </source>
</evidence>
<feature type="transmembrane region" description="Helical" evidence="9">
    <location>
        <begin position="355"/>
        <end position="374"/>
    </location>
</feature>
<accession>A0A0A1U8Z9</accession>
<dbReference type="GO" id="GO:1904257">
    <property type="term" value="P:zinc ion import into Golgi lumen"/>
    <property type="evidence" value="ECO:0007669"/>
    <property type="project" value="TreeGrafter"/>
</dbReference>
<reference evidence="11 12" key="1">
    <citation type="submission" date="2012-10" db="EMBL/GenBank/DDBJ databases">
        <authorList>
            <person name="Zafar N."/>
            <person name="Inman J."/>
            <person name="Hall N."/>
            <person name="Lorenzi H."/>
            <person name="Caler E."/>
        </authorList>
    </citation>
    <scope>NUCLEOTIDE SEQUENCE [LARGE SCALE GENOMIC DNA]</scope>
    <source>
        <strain evidence="11 12">IP1</strain>
    </source>
</reference>
<keyword evidence="5 9" id="KW-0812">Transmembrane</keyword>
<dbReference type="KEGG" id="eiv:EIN_154470"/>
<dbReference type="Gene3D" id="1.20.1510.10">
    <property type="entry name" value="Cation efflux protein transmembrane domain"/>
    <property type="match status" value="1"/>
</dbReference>
<dbReference type="GO" id="GO:0031410">
    <property type="term" value="C:cytoplasmic vesicle"/>
    <property type="evidence" value="ECO:0007669"/>
    <property type="project" value="TreeGrafter"/>
</dbReference>
<keyword evidence="8 9" id="KW-0472">Membrane</keyword>
<keyword evidence="3" id="KW-0813">Transport</keyword>
<dbReference type="OMA" id="IMICPAT"/>
<dbReference type="Proteomes" id="UP000014680">
    <property type="component" value="Unassembled WGS sequence"/>
</dbReference>
<dbReference type="GO" id="GO:0005385">
    <property type="term" value="F:zinc ion transmembrane transporter activity"/>
    <property type="evidence" value="ECO:0007669"/>
    <property type="project" value="InterPro"/>
</dbReference>
<dbReference type="OrthoDB" id="78669at2759"/>
<dbReference type="EMBL" id="KB206474">
    <property type="protein sequence ID" value="ELP91380.1"/>
    <property type="molecule type" value="Genomic_DNA"/>
</dbReference>
<dbReference type="Pfam" id="PF01545">
    <property type="entry name" value="Cation_efflux"/>
    <property type="match status" value="1"/>
</dbReference>
<dbReference type="InterPro" id="IPR027469">
    <property type="entry name" value="Cation_efflux_TMD_sf"/>
</dbReference>
<feature type="transmembrane region" description="Helical" evidence="9">
    <location>
        <begin position="59"/>
        <end position="84"/>
    </location>
</feature>
<protein>
    <submittedName>
        <fullName evidence="11">Metal tolerance protein C2, putative</fullName>
    </submittedName>
</protein>